<dbReference type="EMBL" id="CP064942">
    <property type="protein sequence ID" value="QPH53758.1"/>
    <property type="molecule type" value="Genomic_DNA"/>
</dbReference>
<accession>A0A7S9LR71</accession>
<dbReference type="AlphaFoldDB" id="A0A7S9LR71"/>
<evidence type="ECO:0000256" key="1">
    <source>
        <dbReference type="SAM" id="SignalP"/>
    </source>
</evidence>
<keyword evidence="1" id="KW-0732">Signal</keyword>
<proteinExistence type="predicted"/>
<organism evidence="2 3">
    <name type="scientific">Pontivivens ytuae</name>
    <dbReference type="NCBI Taxonomy" id="2789856"/>
    <lineage>
        <taxon>Bacteria</taxon>
        <taxon>Pseudomonadati</taxon>
        <taxon>Pseudomonadota</taxon>
        <taxon>Alphaproteobacteria</taxon>
        <taxon>Rhodobacterales</taxon>
        <taxon>Paracoccaceae</taxon>
        <taxon>Pontivivens</taxon>
    </lineage>
</organism>
<dbReference type="RefSeq" id="WP_196102967.1">
    <property type="nucleotide sequence ID" value="NZ_CP064942.1"/>
</dbReference>
<evidence type="ECO:0000313" key="2">
    <source>
        <dbReference type="EMBL" id="QPH53758.1"/>
    </source>
</evidence>
<feature type="chain" id="PRO_5032438213" evidence="1">
    <location>
        <begin position="18"/>
        <end position="308"/>
    </location>
</feature>
<dbReference type="KEGG" id="poz:I0K15_18575"/>
<name>A0A7S9LR71_9RHOB</name>
<feature type="signal peptide" evidence="1">
    <location>
        <begin position="1"/>
        <end position="17"/>
    </location>
</feature>
<dbReference type="Proteomes" id="UP000594800">
    <property type="component" value="Chromosome"/>
</dbReference>
<sequence>MLIRALILMLLPTLCAAQVRYGPADLRRVEERAVPTIIAVFDEDILGNLPREMRPRAAGVTLDFPLEGPSPLSFYAAPATQTISMPLTSIRFFDDVATLFAWFEARGCEPGFIQSYLWGLLREGRPYPAPLEAFAIDRETALADPFAGDVSGKILSSGIQFILAHELGHLLLDHEAGMEGAASQAQEREADAFALDHFARLGGAPMGVFWYYMAAWWQDPVTEGRAASTHPVSPERIDALAWRLGKSPMDFAHGEADPAREAAFVREIAGMLDELSGLIDDDGMLTLMPLTLDRDFPSSRFATACPSG</sequence>
<protein>
    <submittedName>
        <fullName evidence="2">Uncharacterized protein</fullName>
    </submittedName>
</protein>
<evidence type="ECO:0000313" key="3">
    <source>
        <dbReference type="Proteomes" id="UP000594800"/>
    </source>
</evidence>
<reference evidence="2 3" key="1">
    <citation type="submission" date="2020-11" db="EMBL/GenBank/DDBJ databases">
        <title>Description of Pontivivens ytuae sp. nov. isolated from deep sea sediment of Mariana Trench.</title>
        <authorList>
            <person name="Wang Z."/>
            <person name="Sun Q.-L."/>
            <person name="Xu X.-D."/>
            <person name="Tang Y.-Z."/>
            <person name="Zhang J."/>
        </authorList>
    </citation>
    <scope>NUCLEOTIDE SEQUENCE [LARGE SCALE GENOMIC DNA]</scope>
    <source>
        <strain evidence="2 3">MT2928</strain>
    </source>
</reference>
<gene>
    <name evidence="2" type="ORF">I0K15_18575</name>
</gene>
<keyword evidence="3" id="KW-1185">Reference proteome</keyword>